<comment type="caution">
    <text evidence="2">The sequence shown here is derived from an EMBL/GenBank/DDBJ whole genome shotgun (WGS) entry which is preliminary data.</text>
</comment>
<evidence type="ECO:0000313" key="3">
    <source>
        <dbReference type="Proteomes" id="UP001057455"/>
    </source>
</evidence>
<evidence type="ECO:0000256" key="1">
    <source>
        <dbReference type="SAM" id="MobiDB-lite"/>
    </source>
</evidence>
<dbReference type="Proteomes" id="UP001057455">
    <property type="component" value="Unassembled WGS sequence"/>
</dbReference>
<evidence type="ECO:0000313" key="2">
    <source>
        <dbReference type="EMBL" id="GFE53312.1"/>
    </source>
</evidence>
<protein>
    <submittedName>
        <fullName evidence="2">Uncharacterized protein</fullName>
    </submittedName>
</protein>
<feature type="region of interest" description="Disordered" evidence="1">
    <location>
        <begin position="338"/>
        <end position="365"/>
    </location>
</feature>
<proteinExistence type="predicted"/>
<sequence>MATSGLQMGSMGSNTQQENNMSCANSYDTRQGLEGPVYSNSTEIYVDGIGTDPFNRVQSCFAQDRIATPREHLNIAQLAGARGSFILNQIADPKESVVHYGPAKHGCIFAYNRVQKPGQFGFQGECDFYLPPGGHNELSQSGLVYNDWNTRDYGLYHENRVCGNDSVNSTVDGDSVEDLDDLVGPDGTLPPANKRDPIYTAISGLKWKAKSKKWVVRWDNPITNRRVYKYFSGVRYGFMGAHKRAKYYLEFLNASVGRLDTPSVGNPFCRRTEGPPKGKANKGLIRKLLSRNRPDIMFKPSQGIGLRKGCQIPFSERSITHHLTTVTSTKYRQCNVASKTKADESSADGSSKNGDSAIVTEEPTSTKVTLSPNGFTFKRRYTGNKRLTPKMLKGPLTIADVIRRRMIPQPPSLKETQKVLERKPWKRLGIPKLIKQEKERIEETDEFLDNYFYTYLANRGTDSGLSCGVKNIDQSLFKRKSKATENNQSIVNSADESANGYNVDELLKMWDTKGGHFYTNIPKTVAMLQIVWRMANQSKADKETIKRIGEHVCFHRLVGSVVRHMRYMSRIELPKHLKNYKKLVDMVPRFNKEQMVTIFTVLAYFEFKDERVVNAMLKYTEQYHDITPDELRTIILSCLKMKVDPSHMMEDYITKVKVEHKENSGPERGEVEKLEYYLEVLRTCSILDYMDNELFTHIAEMFKKVENIPLVVVTKAVWLFTNVQHLDEELYQHLYSILIRHLKEIKGKRIVSTLIIWLGCCHYKPPRELVDHLGKMLLSDIESYNLWELTSAIRNLTLMDCYNDDLYKHVLNMELFMKPPSVKVLQQINLQLNQEKSAYAAYLHPTASSDLSVAFSKLYQSYLGYQYLSSSPNKIQLPKDAQNKLKDIHVAGAKNGALTSSAFHIQVKDILKEAFGIDCKVDYITEDGFVVDIAILPSSLAKHTTGINAKDFLIDKKLAIELHGPYHYLQKSTGQFPPPLNNSVLYKTRYVKLPNDRSGLELVKGAFLGFRRHSMNRFIKALELHGNTVFEWMRLGNSESSYTSNLDNILQIYVGRMSLDQLFALYQFNLKCITSNSETKYSLIEAISQNIVKYMREVTSHDTVGNFLDSKKGILRTRQSRCNTYMCNFLFQHRGDLVKYRAEVVHGVQSPCDDHGSIVTFREKRVTECNHICHHGGETDGIRNIECETLVDINIDKDEGSFNASEHKETTGTLGSELPKAKDNSNFRLISTTSNPNIPLIRAETKSEDCLISTNVIALVFSHIFRIKYWQRGFPFNTWINQYFVHNADLYHPIFARLYMSHVVALVERNTNPVDLCVLCDLVKEDFVAYMENNIPIEQIVAIRLYGYCHETEFDLPEVVELFSTVKRLAQHTNFKKLYPHVVKMLTDIIIKAPVDVKIVNTVANICQRNDVIGGVERLLQVLETHMMSNIDNVTCMDICGLLQALYKHNLHSQDLVDAIAEKLDDDEIDERNISTIALSIQTLGRMQASCKSTGFLYKIAEMFVENPHRFNELSESNCSGILWGFYKLHFKHSRFLDVALKRYSSKDLGTPNVNSLVISFSALTRFDSFSNPSVLVDIYRLILKNIASMTISTSQQLITCVTRMLDNITLCCSDQKTYKSLRLLSNKLINATMKHVCERLMDQISTVQAGAMLNALYRSGQRTPGIVAPLIASIAGAYRKGHDWQSSQHMPRKSIYAYEEMPPCPFDVEICAKRLEKVEVTHLVGICEAIHGLDYWSPYSLHLMLQIQRHIEPQLHDMKATHILASCISFVNWPFTDIQMEGMGLKNMETDRSSKEDILQMVKTLVDYDIEKLSEKSESWFDSSTPYFLKNVDVMEHFKMMLMRSHWKEDFMLRCIESLHRHSNFLSAASLPLRRLKMVYDMLRFNIYLNGNSKHSIHLPVYSNSFASNKSPFLILEHMAPNQPPHIATAMPYNLTEFLTQLYGISRTESFHNFIFGESDAPFSVVNGNEDDEDLSMESAACSDLLQRGKEIPTIRPLYTAYSRDEAELDVSTSCYHKHQGSGAIFQVADKYIYVDPVIGGVRTTLLLLDSKRHYLPHLVENIYR</sequence>
<name>A0A9W5TBA9_BABOV</name>
<reference evidence="2" key="1">
    <citation type="submission" date="2019-12" db="EMBL/GenBank/DDBJ databases">
        <title>Genome sequence of Babesia ovis.</title>
        <authorList>
            <person name="Yamagishi J."/>
            <person name="Sevinc F."/>
            <person name="Xuan X."/>
        </authorList>
    </citation>
    <scope>NUCLEOTIDE SEQUENCE</scope>
    <source>
        <strain evidence="2">Selcuk</strain>
    </source>
</reference>
<organism evidence="2 3">
    <name type="scientific">Babesia ovis</name>
    <dbReference type="NCBI Taxonomy" id="5869"/>
    <lineage>
        <taxon>Eukaryota</taxon>
        <taxon>Sar</taxon>
        <taxon>Alveolata</taxon>
        <taxon>Apicomplexa</taxon>
        <taxon>Aconoidasida</taxon>
        <taxon>Piroplasmida</taxon>
        <taxon>Babesiidae</taxon>
        <taxon>Babesia</taxon>
    </lineage>
</organism>
<keyword evidence="3" id="KW-1185">Reference proteome</keyword>
<dbReference type="EMBL" id="BLIY01000006">
    <property type="protein sequence ID" value="GFE53312.1"/>
    <property type="molecule type" value="Genomic_DNA"/>
</dbReference>
<accession>A0A9W5TBA9</accession>
<dbReference type="OrthoDB" id="364268at2759"/>
<feature type="region of interest" description="Disordered" evidence="1">
    <location>
        <begin position="1"/>
        <end position="26"/>
    </location>
</feature>
<gene>
    <name evidence="2" type="ORF">BaOVIS_007160</name>
</gene>